<feature type="domain" description="RING-type" evidence="7">
    <location>
        <begin position="586"/>
        <end position="621"/>
    </location>
</feature>
<dbReference type="AlphaFoldDB" id="A0ABD3X8L2"/>
<keyword evidence="4" id="KW-0862">Zinc</keyword>
<keyword evidence="9" id="KW-1185">Reference proteome</keyword>
<dbReference type="PANTHER" id="PTHR10044">
    <property type="entry name" value="INHIBITOR OF APOPTOSIS"/>
    <property type="match status" value="1"/>
</dbReference>
<dbReference type="EMBL" id="JBJQND010000003">
    <property type="protein sequence ID" value="KAL3881347.1"/>
    <property type="molecule type" value="Genomic_DNA"/>
</dbReference>
<dbReference type="InterPro" id="IPR050784">
    <property type="entry name" value="IAP"/>
</dbReference>
<accession>A0ABD3X8L2</accession>
<organism evidence="8 9">
    <name type="scientific">Sinanodonta woodiana</name>
    <name type="common">Chinese pond mussel</name>
    <name type="synonym">Anodonta woodiana</name>
    <dbReference type="NCBI Taxonomy" id="1069815"/>
    <lineage>
        <taxon>Eukaryota</taxon>
        <taxon>Metazoa</taxon>
        <taxon>Spiralia</taxon>
        <taxon>Lophotrochozoa</taxon>
        <taxon>Mollusca</taxon>
        <taxon>Bivalvia</taxon>
        <taxon>Autobranchia</taxon>
        <taxon>Heteroconchia</taxon>
        <taxon>Palaeoheterodonta</taxon>
        <taxon>Unionida</taxon>
        <taxon>Unionoidea</taxon>
        <taxon>Unionidae</taxon>
        <taxon>Unioninae</taxon>
        <taxon>Sinanodonta</taxon>
    </lineage>
</organism>
<dbReference type="PANTHER" id="PTHR10044:SF139">
    <property type="entry name" value="DEATH-ASSOCIATED INHIBITOR OF APOPTOSIS 2"/>
    <property type="match status" value="1"/>
</dbReference>
<dbReference type="SUPFAM" id="SSF57924">
    <property type="entry name" value="Inhibitor of apoptosis (IAP) repeat"/>
    <property type="match status" value="2"/>
</dbReference>
<dbReference type="GO" id="GO:0008270">
    <property type="term" value="F:zinc ion binding"/>
    <property type="evidence" value="ECO:0007669"/>
    <property type="project" value="UniProtKB-KW"/>
</dbReference>
<keyword evidence="3 5" id="KW-0863">Zinc-finger</keyword>
<feature type="compositionally biased region" description="Polar residues" evidence="6">
    <location>
        <begin position="521"/>
        <end position="541"/>
    </location>
</feature>
<reference evidence="8 9" key="1">
    <citation type="submission" date="2024-11" db="EMBL/GenBank/DDBJ databases">
        <title>Chromosome-level genome assembly of the freshwater bivalve Anodonta woodiana.</title>
        <authorList>
            <person name="Chen X."/>
        </authorList>
    </citation>
    <scope>NUCLEOTIDE SEQUENCE [LARGE SCALE GENOMIC DNA]</scope>
    <source>
        <strain evidence="8">MN2024</strain>
        <tissue evidence="8">Gills</tissue>
    </source>
</reference>
<evidence type="ECO:0000313" key="9">
    <source>
        <dbReference type="Proteomes" id="UP001634394"/>
    </source>
</evidence>
<dbReference type="InterPro" id="IPR001841">
    <property type="entry name" value="Znf_RING"/>
</dbReference>
<dbReference type="Gene3D" id="3.30.40.10">
    <property type="entry name" value="Zinc/RING finger domain, C3HC4 (zinc finger)"/>
    <property type="match status" value="1"/>
</dbReference>
<feature type="compositionally biased region" description="Polar residues" evidence="6">
    <location>
        <begin position="34"/>
        <end position="47"/>
    </location>
</feature>
<keyword evidence="2" id="KW-0479">Metal-binding</keyword>
<feature type="compositionally biased region" description="Basic and acidic residues" evidence="6">
    <location>
        <begin position="548"/>
        <end position="570"/>
    </location>
</feature>
<dbReference type="PROSITE" id="PS50089">
    <property type="entry name" value="ZF_RING_2"/>
    <property type="match status" value="1"/>
</dbReference>
<evidence type="ECO:0000256" key="1">
    <source>
        <dbReference type="ARBA" id="ARBA00006672"/>
    </source>
</evidence>
<dbReference type="EMBL" id="JBJQND010000003">
    <property type="protein sequence ID" value="KAL3881346.1"/>
    <property type="molecule type" value="Genomic_DNA"/>
</dbReference>
<dbReference type="EMBL" id="JBJQND010000003">
    <property type="protein sequence ID" value="KAL3881348.1"/>
    <property type="molecule type" value="Genomic_DNA"/>
</dbReference>
<dbReference type="InterPro" id="IPR013083">
    <property type="entry name" value="Znf_RING/FYVE/PHD"/>
</dbReference>
<evidence type="ECO:0000256" key="3">
    <source>
        <dbReference type="ARBA" id="ARBA00022771"/>
    </source>
</evidence>
<feature type="region of interest" description="Disordered" evidence="6">
    <location>
        <begin position="1"/>
        <end position="78"/>
    </location>
</feature>
<evidence type="ECO:0000256" key="5">
    <source>
        <dbReference type="PROSITE-ProRule" id="PRU00175"/>
    </source>
</evidence>
<evidence type="ECO:0000256" key="6">
    <source>
        <dbReference type="SAM" id="MobiDB-lite"/>
    </source>
</evidence>
<dbReference type="FunFam" id="1.10.1170.10:FF:000002">
    <property type="entry name" value="Baculoviral IAP repeat containing 7"/>
    <property type="match status" value="1"/>
</dbReference>
<feature type="compositionally biased region" description="Acidic residues" evidence="6">
    <location>
        <begin position="1"/>
        <end position="10"/>
    </location>
</feature>
<name>A0ABD3X8L2_SINWO</name>
<dbReference type="InterPro" id="IPR001370">
    <property type="entry name" value="BIR_rpt"/>
</dbReference>
<gene>
    <name evidence="8" type="ORF">ACJMK2_027798</name>
</gene>
<evidence type="ECO:0000313" key="8">
    <source>
        <dbReference type="EMBL" id="KAL3881347.1"/>
    </source>
</evidence>
<comment type="caution">
    <text evidence="8">The sequence shown here is derived from an EMBL/GenBank/DDBJ whole genome shotgun (WGS) entry which is preliminary data.</text>
</comment>
<dbReference type="Gene3D" id="1.10.1170.10">
    <property type="entry name" value="Inhibitor Of Apoptosis Protein (2mihbC-IAP-1), Chain A"/>
    <property type="match status" value="2"/>
</dbReference>
<dbReference type="Proteomes" id="UP001634394">
    <property type="component" value="Unassembled WGS sequence"/>
</dbReference>
<evidence type="ECO:0000256" key="2">
    <source>
        <dbReference type="ARBA" id="ARBA00022723"/>
    </source>
</evidence>
<dbReference type="Pfam" id="PF00653">
    <property type="entry name" value="BIR"/>
    <property type="match status" value="2"/>
</dbReference>
<dbReference type="PROSITE" id="PS50143">
    <property type="entry name" value="BIR_REPEAT_2"/>
    <property type="match status" value="2"/>
</dbReference>
<dbReference type="CDD" id="cd00022">
    <property type="entry name" value="BIR"/>
    <property type="match status" value="2"/>
</dbReference>
<evidence type="ECO:0000259" key="7">
    <source>
        <dbReference type="PROSITE" id="PS50089"/>
    </source>
</evidence>
<dbReference type="CDD" id="cd16510">
    <property type="entry name" value="RING-HC_IAPs"/>
    <property type="match status" value="1"/>
</dbReference>
<comment type="similarity">
    <text evidence="1">Belongs to the IAP family.</text>
</comment>
<sequence length="633" mass="70229">MSDLPSDVDTDTPLLAVDAPGPTRGNAFSFPKPSDSNRFSSSESQHVPPNVQPIGGADSRLHSLSDRNLPVTNPTDDSELPLYLRTRLSSSYRPISEGENNSLESSLGSVFEGQSYSHQQNNTSLESLLQSPNPEEVHATSNGYDIGPVHNPYLEFRSERKRLETFHNWPVNAAVSARDLAKNGFLYTGIGDRAQCAFCHNVISGWTPQDNVATEHRKLSPDCAFALGVHNMGNIPIEEPSRSVNLSPFQVTGEYFKQQIQNATRTHSGNYGNFSSNVAQAAHLNPPDARGLSGSYGNFSSNVAQAAHLNPADARGQIGLTSSNALQHRQAKYQDWNLESTRLASYKSWPSQLNQKPQALAKAGLFYLGQGDRVKCFWCGGELYDWDPQDDPWEEHAKWFPECGYVNWIMGEDYVKYIQDVLRGIIPDPFASPHVLAVLKDTNYSKEQIQHVKEKYGMAALINASNLIKALELEFGRTNNSHHSSMEYEETVRKTPLSEQIQNFSPAASDRNGGHDVTGLFKSTISSDDHQSGASNYQGQITLHKRKPDNDTKSSDGETKKKSKDNNKDVDTILQENQSLKDQRLCKICLDEEICVTFVPCGHFACCVACAVPLKDCPICRKPIQESIKTFWS</sequence>
<dbReference type="SMART" id="SM00238">
    <property type="entry name" value="BIR"/>
    <property type="match status" value="2"/>
</dbReference>
<dbReference type="PROSITE" id="PS01282">
    <property type="entry name" value="BIR_REPEAT_1"/>
    <property type="match status" value="2"/>
</dbReference>
<feature type="region of interest" description="Disordered" evidence="6">
    <location>
        <begin position="505"/>
        <end position="570"/>
    </location>
</feature>
<evidence type="ECO:0000256" key="4">
    <source>
        <dbReference type="ARBA" id="ARBA00022833"/>
    </source>
</evidence>
<proteinExistence type="inferred from homology"/>
<dbReference type="Pfam" id="PF13920">
    <property type="entry name" value="zf-C3HC4_3"/>
    <property type="match status" value="1"/>
</dbReference>
<protein>
    <recommendedName>
        <fullName evidence="7">RING-type domain-containing protein</fullName>
    </recommendedName>
</protein>